<dbReference type="GeneID" id="63803865"/>
<dbReference type="Proteomes" id="UP000193922">
    <property type="component" value="Unassembled WGS sequence"/>
</dbReference>
<gene>
    <name evidence="2" type="ORF">DL89DRAFT_266764</name>
</gene>
<dbReference type="PANTHER" id="PTHR45648">
    <property type="entry name" value="GDSL LIPASE/ACYLHYDROLASE FAMILY PROTEIN (AFU_ORTHOLOGUE AFUA_4G14700)"/>
    <property type="match status" value="1"/>
</dbReference>
<reference evidence="2 3" key="1">
    <citation type="submission" date="2016-07" db="EMBL/GenBank/DDBJ databases">
        <title>Pervasive Adenine N6-methylation of Active Genes in Fungi.</title>
        <authorList>
            <consortium name="DOE Joint Genome Institute"/>
            <person name="Mondo S.J."/>
            <person name="Dannebaum R.O."/>
            <person name="Kuo R.C."/>
            <person name="Labutti K."/>
            <person name="Haridas S."/>
            <person name="Kuo A."/>
            <person name="Salamov A."/>
            <person name="Ahrendt S.R."/>
            <person name="Lipzen A."/>
            <person name="Sullivan W."/>
            <person name="Andreopoulos W.B."/>
            <person name="Clum A."/>
            <person name="Lindquist E."/>
            <person name="Daum C."/>
            <person name="Ramamoorthy G.K."/>
            <person name="Gryganskyi A."/>
            <person name="Culley D."/>
            <person name="Magnuson J.K."/>
            <person name="James T.Y."/>
            <person name="O'Malley M.A."/>
            <person name="Stajich J.E."/>
            <person name="Spatafora J.W."/>
            <person name="Visel A."/>
            <person name="Grigoriev I.V."/>
        </authorList>
    </citation>
    <scope>NUCLEOTIDE SEQUENCE [LARGE SCALE GENOMIC DNA]</scope>
    <source>
        <strain evidence="2 3">ATCC 12442</strain>
    </source>
</reference>
<organism evidence="2 3">
    <name type="scientific">Linderina pennispora</name>
    <dbReference type="NCBI Taxonomy" id="61395"/>
    <lineage>
        <taxon>Eukaryota</taxon>
        <taxon>Fungi</taxon>
        <taxon>Fungi incertae sedis</taxon>
        <taxon>Zoopagomycota</taxon>
        <taxon>Kickxellomycotina</taxon>
        <taxon>Kickxellomycetes</taxon>
        <taxon>Kickxellales</taxon>
        <taxon>Kickxellaceae</taxon>
        <taxon>Linderina</taxon>
    </lineage>
</organism>
<dbReference type="OrthoDB" id="1600564at2759"/>
<dbReference type="STRING" id="61395.A0A1Y1WAL7"/>
<dbReference type="PROSITE" id="PS51257">
    <property type="entry name" value="PROKAR_LIPOPROTEIN"/>
    <property type="match status" value="1"/>
</dbReference>
<dbReference type="PANTHER" id="PTHR45648:SF22">
    <property type="entry name" value="GDSL LIPASE_ACYLHYDROLASE FAMILY PROTEIN (AFU_ORTHOLOGUE AFUA_4G14700)"/>
    <property type="match status" value="1"/>
</dbReference>
<dbReference type="Pfam" id="PF00657">
    <property type="entry name" value="Lipase_GDSL"/>
    <property type="match status" value="1"/>
</dbReference>
<dbReference type="InterPro" id="IPR001087">
    <property type="entry name" value="GDSL"/>
</dbReference>
<dbReference type="AlphaFoldDB" id="A0A1Y1WAL7"/>
<accession>A0A1Y1WAL7</accession>
<dbReference type="InterPro" id="IPR051058">
    <property type="entry name" value="GDSL_Est/Lipase"/>
</dbReference>
<dbReference type="GO" id="GO:0016788">
    <property type="term" value="F:hydrolase activity, acting on ester bonds"/>
    <property type="evidence" value="ECO:0007669"/>
    <property type="project" value="InterPro"/>
</dbReference>
<name>A0A1Y1WAL7_9FUNG</name>
<dbReference type="Gene3D" id="3.40.50.1110">
    <property type="entry name" value="SGNH hydrolase"/>
    <property type="match status" value="1"/>
</dbReference>
<dbReference type="InterPro" id="IPR036514">
    <property type="entry name" value="SGNH_hydro_sf"/>
</dbReference>
<protein>
    <submittedName>
        <fullName evidence="2">Uncharacterized protein</fullName>
    </submittedName>
</protein>
<dbReference type="SUPFAM" id="SSF52266">
    <property type="entry name" value="SGNH hydrolase"/>
    <property type="match status" value="1"/>
</dbReference>
<proteinExistence type="predicted"/>
<dbReference type="RefSeq" id="XP_040744142.1">
    <property type="nucleotide sequence ID" value="XM_040887217.1"/>
</dbReference>
<evidence type="ECO:0000256" key="1">
    <source>
        <dbReference type="ARBA" id="ARBA00022801"/>
    </source>
</evidence>
<sequence>MKPSLISVASAVFVGMLTACLALAKPTLYVFGDSLSDIGTFRDLTLGLIPPPPYWEGRWCSGPIWAEYLSLLMGYNHYNKAIGGATTDNADTTYLPSGSPIQIPSCQDQINWFKFWNPLYHLASTRGDDIATLAIGHNDYFGTVSKLQKNSTTPEEFSTMVSDTINIIVSNLAAIQYTPEAAIGKTQELARITIGLINQKVQAKATAWAKTAGLKRFYVADIDGFVSMSVKPAISNALGLIDTTHACLGGEFLHFFQDNNFAQSLINFVTHLDEAFLCKDPSLYYFFDPVHPAERVQRLYGYFCYKAVSAWMKGQTYELNEANLLSIIREYKLNTPAPKPAMIYS</sequence>
<comment type="caution">
    <text evidence="2">The sequence shown here is derived from an EMBL/GenBank/DDBJ whole genome shotgun (WGS) entry which is preliminary data.</text>
</comment>
<keyword evidence="1" id="KW-0378">Hydrolase</keyword>
<keyword evidence="3" id="KW-1185">Reference proteome</keyword>
<evidence type="ECO:0000313" key="3">
    <source>
        <dbReference type="Proteomes" id="UP000193922"/>
    </source>
</evidence>
<evidence type="ECO:0000313" key="2">
    <source>
        <dbReference type="EMBL" id="ORX70563.1"/>
    </source>
</evidence>
<dbReference type="EMBL" id="MCFD01000005">
    <property type="protein sequence ID" value="ORX70563.1"/>
    <property type="molecule type" value="Genomic_DNA"/>
</dbReference>